<dbReference type="PANTHER" id="PTHR12788">
    <property type="entry name" value="PROTEIN-TYROSINE SULFOTRANSFERASE 2"/>
    <property type="match status" value="1"/>
</dbReference>
<evidence type="ECO:0000256" key="1">
    <source>
        <dbReference type="ARBA" id="ARBA00022679"/>
    </source>
</evidence>
<keyword evidence="3 4" id="KW-0802">TPR repeat</keyword>
<keyword evidence="1" id="KW-0808">Transferase</keyword>
<dbReference type="GO" id="GO:0008476">
    <property type="term" value="F:protein-tyrosine sulfotransferase activity"/>
    <property type="evidence" value="ECO:0007669"/>
    <property type="project" value="InterPro"/>
</dbReference>
<keyword evidence="2" id="KW-0677">Repeat</keyword>
<gene>
    <name evidence="5" type="ORF">KCG34_25115</name>
</gene>
<feature type="repeat" description="TPR" evidence="4">
    <location>
        <begin position="22"/>
        <end position="55"/>
    </location>
</feature>
<dbReference type="SUPFAM" id="SSF48452">
    <property type="entry name" value="TPR-like"/>
    <property type="match status" value="1"/>
</dbReference>
<evidence type="ECO:0000313" key="5">
    <source>
        <dbReference type="EMBL" id="QUD88270.1"/>
    </source>
</evidence>
<reference evidence="5" key="1">
    <citation type="submission" date="2021-04" db="EMBL/GenBank/DDBJ databases">
        <title>The complete genome sequence of Caulobacter sp. S6.</title>
        <authorList>
            <person name="Tang Y."/>
            <person name="Ouyang W."/>
            <person name="Liu Q."/>
            <person name="Huang B."/>
            <person name="Guo Z."/>
            <person name="Lei P."/>
        </authorList>
    </citation>
    <scope>NUCLEOTIDE SEQUENCE</scope>
    <source>
        <strain evidence="5">S6</strain>
    </source>
</reference>
<sequence length="408" mass="44295">MPGAAEAVVQLRARIAARPAEVGLHHQLGRLLQALGRLDEAAKAFEAALALQPRVGELHRNLAEVVRFAEGDPRLAAMARLAAEPLRDSDRISLGFALGKAYGDLGRHEAAFRSVQDACRLMRANIDYDEAGTLAMFERMAGLFTAEALAERAGQGEPSDAPIFILGMPRSGSTLVEQVLAAHPDVAAGGELTLFRDIAAAMLGQPERALSLDVAGLRAIGARYLQATMGLTQGRARFTDKMPANFLMVGLIHLVLPNARIIHTVRDPVDTCLSCYATLFGDGQLYSYDLGELGRHYRAYRRLMDHWRAVLPPGVMLDIVYEDVVADLEGQARRLVDHCGLPWDPACRQFQSAERPVWTASAAQVRQPLYASSRSRWRPPAEDLAPLIEGLGPAAGEVDKSRLQSAPG</sequence>
<dbReference type="SUPFAM" id="SSF52540">
    <property type="entry name" value="P-loop containing nucleoside triphosphate hydrolases"/>
    <property type="match status" value="1"/>
</dbReference>
<dbReference type="InterPro" id="IPR027417">
    <property type="entry name" value="P-loop_NTPase"/>
</dbReference>
<dbReference type="PANTHER" id="PTHR12788:SF10">
    <property type="entry name" value="PROTEIN-TYROSINE SULFOTRANSFERASE"/>
    <property type="match status" value="1"/>
</dbReference>
<dbReference type="Proteomes" id="UP000676409">
    <property type="component" value="Chromosome"/>
</dbReference>
<dbReference type="InterPro" id="IPR019734">
    <property type="entry name" value="TPR_rpt"/>
</dbReference>
<organism evidence="5 6">
    <name type="scientific">Phenylobacterium montanum</name>
    <dbReference type="NCBI Taxonomy" id="2823693"/>
    <lineage>
        <taxon>Bacteria</taxon>
        <taxon>Pseudomonadati</taxon>
        <taxon>Pseudomonadota</taxon>
        <taxon>Alphaproteobacteria</taxon>
        <taxon>Caulobacterales</taxon>
        <taxon>Caulobacteraceae</taxon>
        <taxon>Phenylobacterium</taxon>
    </lineage>
</organism>
<name>A0A975FZR7_9CAUL</name>
<proteinExistence type="predicted"/>
<dbReference type="InterPro" id="IPR013105">
    <property type="entry name" value="TPR_2"/>
</dbReference>
<dbReference type="InterPro" id="IPR011990">
    <property type="entry name" value="TPR-like_helical_dom_sf"/>
</dbReference>
<dbReference type="Gene3D" id="3.40.50.300">
    <property type="entry name" value="P-loop containing nucleotide triphosphate hydrolases"/>
    <property type="match status" value="1"/>
</dbReference>
<dbReference type="Pfam" id="PF13469">
    <property type="entry name" value="Sulfotransfer_3"/>
    <property type="match status" value="1"/>
</dbReference>
<dbReference type="Gene3D" id="1.25.40.10">
    <property type="entry name" value="Tetratricopeptide repeat domain"/>
    <property type="match status" value="1"/>
</dbReference>
<dbReference type="InterPro" id="IPR026634">
    <property type="entry name" value="TPST-like"/>
</dbReference>
<evidence type="ECO:0000256" key="2">
    <source>
        <dbReference type="ARBA" id="ARBA00022737"/>
    </source>
</evidence>
<evidence type="ECO:0000256" key="4">
    <source>
        <dbReference type="PROSITE-ProRule" id="PRU00339"/>
    </source>
</evidence>
<dbReference type="AlphaFoldDB" id="A0A975FZR7"/>
<evidence type="ECO:0000313" key="6">
    <source>
        <dbReference type="Proteomes" id="UP000676409"/>
    </source>
</evidence>
<dbReference type="KEGG" id="caul:KCG34_25115"/>
<dbReference type="PROSITE" id="PS50005">
    <property type="entry name" value="TPR"/>
    <property type="match status" value="1"/>
</dbReference>
<protein>
    <submittedName>
        <fullName evidence="5">Sulfotransferase</fullName>
    </submittedName>
</protein>
<evidence type="ECO:0000256" key="3">
    <source>
        <dbReference type="ARBA" id="ARBA00022803"/>
    </source>
</evidence>
<keyword evidence="6" id="KW-1185">Reference proteome</keyword>
<dbReference type="EMBL" id="CP073078">
    <property type="protein sequence ID" value="QUD88270.1"/>
    <property type="molecule type" value="Genomic_DNA"/>
</dbReference>
<dbReference type="RefSeq" id="WP_211938321.1">
    <property type="nucleotide sequence ID" value="NZ_CP073078.1"/>
</dbReference>
<dbReference type="SMART" id="SM00028">
    <property type="entry name" value="TPR"/>
    <property type="match status" value="2"/>
</dbReference>
<accession>A0A975FZR7</accession>
<dbReference type="Pfam" id="PF07719">
    <property type="entry name" value="TPR_2"/>
    <property type="match status" value="1"/>
</dbReference>